<organism evidence="2 3">
    <name type="scientific">Antricoccus suffuscus</name>
    <dbReference type="NCBI Taxonomy" id="1629062"/>
    <lineage>
        <taxon>Bacteria</taxon>
        <taxon>Bacillati</taxon>
        <taxon>Actinomycetota</taxon>
        <taxon>Actinomycetes</taxon>
        <taxon>Geodermatophilales</taxon>
        <taxon>Antricoccaceae</taxon>
        <taxon>Antricoccus</taxon>
    </lineage>
</organism>
<dbReference type="Proteomes" id="UP000237752">
    <property type="component" value="Unassembled WGS sequence"/>
</dbReference>
<dbReference type="InterPro" id="IPR001387">
    <property type="entry name" value="Cro/C1-type_HTH"/>
</dbReference>
<protein>
    <submittedName>
        <fullName evidence="2">Helix-turn-helix protein</fullName>
    </submittedName>
</protein>
<dbReference type="SUPFAM" id="SSF47413">
    <property type="entry name" value="lambda repressor-like DNA-binding domains"/>
    <property type="match status" value="1"/>
</dbReference>
<dbReference type="Gene3D" id="1.10.260.40">
    <property type="entry name" value="lambda repressor-like DNA-binding domains"/>
    <property type="match status" value="1"/>
</dbReference>
<dbReference type="CDD" id="cd00093">
    <property type="entry name" value="HTH_XRE"/>
    <property type="match status" value="1"/>
</dbReference>
<dbReference type="SMART" id="SM00530">
    <property type="entry name" value="HTH_XRE"/>
    <property type="match status" value="1"/>
</dbReference>
<dbReference type="Pfam" id="PF01381">
    <property type="entry name" value="HTH_3"/>
    <property type="match status" value="1"/>
</dbReference>
<name>A0A2T1A3B9_9ACTN</name>
<accession>A0A2T1A3B9</accession>
<comment type="caution">
    <text evidence="2">The sequence shown here is derived from an EMBL/GenBank/DDBJ whole genome shotgun (WGS) entry which is preliminary data.</text>
</comment>
<dbReference type="RefSeq" id="WP_177557496.1">
    <property type="nucleotide sequence ID" value="NZ_PVUE01000003.1"/>
</dbReference>
<keyword evidence="3" id="KW-1185">Reference proteome</keyword>
<reference evidence="2 3" key="1">
    <citation type="submission" date="2018-03" db="EMBL/GenBank/DDBJ databases">
        <title>Genomic Encyclopedia of Archaeal and Bacterial Type Strains, Phase II (KMG-II): from individual species to whole genera.</title>
        <authorList>
            <person name="Goeker M."/>
        </authorList>
    </citation>
    <scope>NUCLEOTIDE SEQUENCE [LARGE SCALE GENOMIC DNA]</scope>
    <source>
        <strain evidence="2 3">DSM 100065</strain>
    </source>
</reference>
<dbReference type="InterPro" id="IPR010982">
    <property type="entry name" value="Lambda_DNA-bd_dom_sf"/>
</dbReference>
<feature type="domain" description="HTH cro/C1-type" evidence="1">
    <location>
        <begin position="38"/>
        <end position="92"/>
    </location>
</feature>
<evidence type="ECO:0000313" key="3">
    <source>
        <dbReference type="Proteomes" id="UP000237752"/>
    </source>
</evidence>
<evidence type="ECO:0000259" key="1">
    <source>
        <dbReference type="PROSITE" id="PS50943"/>
    </source>
</evidence>
<gene>
    <name evidence="2" type="ORF">CLV47_103159</name>
</gene>
<evidence type="ECO:0000313" key="2">
    <source>
        <dbReference type="EMBL" id="PRZ43102.1"/>
    </source>
</evidence>
<proteinExistence type="predicted"/>
<dbReference type="EMBL" id="PVUE01000003">
    <property type="protein sequence ID" value="PRZ43102.1"/>
    <property type="molecule type" value="Genomic_DNA"/>
</dbReference>
<dbReference type="PROSITE" id="PS50943">
    <property type="entry name" value="HTH_CROC1"/>
    <property type="match status" value="1"/>
</dbReference>
<sequence length="115" mass="12694">MEQSAKIIQFPTRPGVLPEAEPENAPAPLMREVVGTVLRKRRLEQQRTLKEVAADAAMSTQYLSEVERGRKEVSSELLATISAALGLRMVELSRQIHTSFQRSVGSSYDAKLLAA</sequence>
<dbReference type="AlphaFoldDB" id="A0A2T1A3B9"/>
<dbReference type="GO" id="GO:0003677">
    <property type="term" value="F:DNA binding"/>
    <property type="evidence" value="ECO:0007669"/>
    <property type="project" value="InterPro"/>
</dbReference>